<dbReference type="EMBL" id="JABBFX010000001">
    <property type="protein sequence ID" value="NML43331.1"/>
    <property type="molecule type" value="Genomic_DNA"/>
</dbReference>
<dbReference type="SUPFAM" id="SSF100950">
    <property type="entry name" value="NagB/RpiA/CoA transferase-like"/>
    <property type="match status" value="2"/>
</dbReference>
<organism evidence="2 3">
    <name type="scientific">Ramlibacter agri</name>
    <dbReference type="NCBI Taxonomy" id="2728837"/>
    <lineage>
        <taxon>Bacteria</taxon>
        <taxon>Pseudomonadati</taxon>
        <taxon>Pseudomonadota</taxon>
        <taxon>Betaproteobacteria</taxon>
        <taxon>Burkholderiales</taxon>
        <taxon>Comamonadaceae</taxon>
        <taxon>Ramlibacter</taxon>
    </lineage>
</organism>
<evidence type="ECO:0000313" key="3">
    <source>
        <dbReference type="Proteomes" id="UP000541185"/>
    </source>
</evidence>
<dbReference type="Gene3D" id="3.40.1080.10">
    <property type="entry name" value="Glutaconate Coenzyme A-transferase"/>
    <property type="match status" value="1"/>
</dbReference>
<dbReference type="GO" id="GO:0008775">
    <property type="term" value="F:acetate CoA-transferase activity"/>
    <property type="evidence" value="ECO:0007669"/>
    <property type="project" value="InterPro"/>
</dbReference>
<name>A0A848H152_9BURK</name>
<evidence type="ECO:0000259" key="1">
    <source>
        <dbReference type="Pfam" id="PF13336"/>
    </source>
</evidence>
<dbReference type="Pfam" id="PF13336">
    <property type="entry name" value="AcetylCoA_hyd_C"/>
    <property type="match status" value="1"/>
</dbReference>
<dbReference type="InterPro" id="IPR038460">
    <property type="entry name" value="AcetylCoA_hyd_C_sf"/>
</dbReference>
<dbReference type="GO" id="GO:0016787">
    <property type="term" value="F:hydrolase activity"/>
    <property type="evidence" value="ECO:0007669"/>
    <property type="project" value="UniProtKB-KW"/>
</dbReference>
<dbReference type="PANTHER" id="PTHR21432">
    <property type="entry name" value="ACETYL-COA HYDROLASE-RELATED"/>
    <property type="match status" value="1"/>
</dbReference>
<dbReference type="InterPro" id="IPR037171">
    <property type="entry name" value="NagB/RpiA_transferase-like"/>
</dbReference>
<dbReference type="Gene3D" id="3.40.1080.20">
    <property type="entry name" value="Acetyl-CoA hydrolase/transferase C-terminal domain"/>
    <property type="match status" value="1"/>
</dbReference>
<dbReference type="GO" id="GO:0006083">
    <property type="term" value="P:acetate metabolic process"/>
    <property type="evidence" value="ECO:0007669"/>
    <property type="project" value="InterPro"/>
</dbReference>
<feature type="domain" description="Acetyl-CoA hydrolase/transferase C-terminal" evidence="1">
    <location>
        <begin position="257"/>
        <end position="408"/>
    </location>
</feature>
<dbReference type="InterPro" id="IPR046433">
    <property type="entry name" value="ActCoA_hydro"/>
</dbReference>
<protein>
    <submittedName>
        <fullName evidence="2">Acetyl-CoA hydrolase</fullName>
    </submittedName>
</protein>
<keyword evidence="2" id="KW-0378">Hydrolase</keyword>
<proteinExistence type="predicted"/>
<dbReference type="AlphaFoldDB" id="A0A848H152"/>
<accession>A0A848H152</accession>
<dbReference type="Gene3D" id="3.30.750.70">
    <property type="entry name" value="4-hydroxybutyrate coenzyme like domains"/>
    <property type="match status" value="1"/>
</dbReference>
<evidence type="ECO:0000313" key="2">
    <source>
        <dbReference type="EMBL" id="NML43331.1"/>
    </source>
</evidence>
<comment type="caution">
    <text evidence="2">The sequence shown here is derived from an EMBL/GenBank/DDBJ whole genome shotgun (WGS) entry which is preliminary data.</text>
</comment>
<keyword evidence="3" id="KW-1185">Reference proteome</keyword>
<dbReference type="PANTHER" id="PTHR21432:SF20">
    <property type="entry name" value="ACETYL-COA HYDROLASE"/>
    <property type="match status" value="1"/>
</dbReference>
<dbReference type="RefSeq" id="WP_169417545.1">
    <property type="nucleotide sequence ID" value="NZ_JABBFX010000001.1"/>
</dbReference>
<gene>
    <name evidence="2" type="ORF">HHL11_06180</name>
</gene>
<dbReference type="InterPro" id="IPR026888">
    <property type="entry name" value="AcetylCoA_hyd_C"/>
</dbReference>
<sequence>MRIPELPRLSDALAPGQRVWTSTLCSEPLLLQDELRRDPARADGVTFTGVQFPGIDSIDYLALHPGARAEGFFMSPGLRQGIREGRATLLPMEYGTLARHLESSEPVDLAIAQLSLPDANGWCSLGLTSDFLPIVWPRARRRIAHLNPRMPRTPGSFRVHVSELDGAVLAEHAITQYATGTPGEVEARIAASVAALVRDGDTVQVGIGDVPLAAGEGLRGHRRLRLRTGMLTPAFRTLWDAGALEEDAQIITGAILGDTEFQAFAASRPNLWMTDVRTTHDPCASGAIPRYVAINGAVEVDLFGQVNAERAQGALLAGAGGLPAFAAAALRSPGGRFLTCLPAATRSGAISRIVPAIESSGLVTLPRTSCDVVVTEHGRAEVRNLSMDARAQALIAIAAPAHRDALSNAWDAMRARM</sequence>
<reference evidence="2 3" key="1">
    <citation type="submission" date="2020-04" db="EMBL/GenBank/DDBJ databases">
        <title>Ramlibacter sp. G-1-2-2 isolated from soil.</title>
        <authorList>
            <person name="Dahal R.H."/>
        </authorList>
    </citation>
    <scope>NUCLEOTIDE SEQUENCE [LARGE SCALE GENOMIC DNA]</scope>
    <source>
        <strain evidence="2 3">G-1-2-2</strain>
    </source>
</reference>
<dbReference type="Proteomes" id="UP000541185">
    <property type="component" value="Unassembled WGS sequence"/>
</dbReference>